<organism evidence="1 2">
    <name type="scientific">Citrus x changshan-huyou</name>
    <dbReference type="NCBI Taxonomy" id="2935761"/>
    <lineage>
        <taxon>Eukaryota</taxon>
        <taxon>Viridiplantae</taxon>
        <taxon>Streptophyta</taxon>
        <taxon>Embryophyta</taxon>
        <taxon>Tracheophyta</taxon>
        <taxon>Spermatophyta</taxon>
        <taxon>Magnoliopsida</taxon>
        <taxon>eudicotyledons</taxon>
        <taxon>Gunneridae</taxon>
        <taxon>Pentapetalae</taxon>
        <taxon>rosids</taxon>
        <taxon>malvids</taxon>
        <taxon>Sapindales</taxon>
        <taxon>Rutaceae</taxon>
        <taxon>Aurantioideae</taxon>
        <taxon>Citrus</taxon>
    </lineage>
</organism>
<proteinExistence type="predicted"/>
<name>A0AAP0MU51_9ROSI</name>
<gene>
    <name evidence="1" type="ORF">WN944_008394</name>
</gene>
<sequence length="62" mass="6746">MDCFSDIVMKQLAAAISFFLLLHYLSSTNGTVLKSSASNLVDGVCKQTQNYVDCVSALDRDP</sequence>
<evidence type="ECO:0000313" key="2">
    <source>
        <dbReference type="Proteomes" id="UP001428341"/>
    </source>
</evidence>
<dbReference type="EMBL" id="JBCGBO010000003">
    <property type="protein sequence ID" value="KAK9216385.1"/>
    <property type="molecule type" value="Genomic_DNA"/>
</dbReference>
<accession>A0AAP0MU51</accession>
<evidence type="ECO:0008006" key="3">
    <source>
        <dbReference type="Google" id="ProtNLM"/>
    </source>
</evidence>
<dbReference type="Proteomes" id="UP001428341">
    <property type="component" value="Unassembled WGS sequence"/>
</dbReference>
<keyword evidence="2" id="KW-1185">Reference proteome</keyword>
<dbReference type="AlphaFoldDB" id="A0AAP0MU51"/>
<reference evidence="1 2" key="1">
    <citation type="submission" date="2024-05" db="EMBL/GenBank/DDBJ databases">
        <title>Haplotype-resolved chromosome-level genome assembly of Huyou (Citrus changshanensis).</title>
        <authorList>
            <person name="Miao C."/>
            <person name="Chen W."/>
            <person name="Wu Y."/>
            <person name="Wang L."/>
            <person name="Zhao S."/>
            <person name="Grierson D."/>
            <person name="Xu C."/>
            <person name="Chen K."/>
        </authorList>
    </citation>
    <scope>NUCLEOTIDE SEQUENCE [LARGE SCALE GENOMIC DNA]</scope>
    <source>
        <strain evidence="1">01-14</strain>
        <tissue evidence="1">Leaf</tissue>
    </source>
</reference>
<evidence type="ECO:0000313" key="1">
    <source>
        <dbReference type="EMBL" id="KAK9216385.1"/>
    </source>
</evidence>
<protein>
    <recommendedName>
        <fullName evidence="3">Pectinesterase inhibitor domain-containing protein</fullName>
    </recommendedName>
</protein>
<comment type="caution">
    <text evidence="1">The sequence shown here is derived from an EMBL/GenBank/DDBJ whole genome shotgun (WGS) entry which is preliminary data.</text>
</comment>